<dbReference type="GO" id="GO:0003700">
    <property type="term" value="F:DNA-binding transcription factor activity"/>
    <property type="evidence" value="ECO:0007669"/>
    <property type="project" value="InterPro"/>
</dbReference>
<feature type="domain" description="HTH lysR-type" evidence="1">
    <location>
        <begin position="1"/>
        <end position="32"/>
    </location>
</feature>
<dbReference type="Proteomes" id="UP000185984">
    <property type="component" value="Unassembled WGS sequence"/>
</dbReference>
<comment type="caution">
    <text evidence="2">The sequence shown here is derived from an EMBL/GenBank/DDBJ whole genome shotgun (WGS) entry which is preliminary data.</text>
</comment>
<sequence length="32" mass="3475">MAFVESVECHSFSAAARSLNTTFSAISKRVAR</sequence>
<dbReference type="AlphaFoldDB" id="A0A1U7HDN0"/>
<dbReference type="InterPro" id="IPR036388">
    <property type="entry name" value="WH-like_DNA-bd_sf"/>
</dbReference>
<protein>
    <recommendedName>
        <fullName evidence="1">HTH lysR-type domain-containing protein</fullName>
    </recommendedName>
</protein>
<dbReference type="PROSITE" id="PS50931">
    <property type="entry name" value="HTH_LYSR"/>
    <property type="match status" value="1"/>
</dbReference>
<reference evidence="2 3" key="1">
    <citation type="submission" date="2016-11" db="EMBL/GenBank/DDBJ databases">
        <title>Draft Genome Sequences of Nine Cyanobacterial Strains from Diverse Habitats.</title>
        <authorList>
            <person name="Zhu T."/>
            <person name="Hou S."/>
            <person name="Lu X."/>
            <person name="Hess W.R."/>
        </authorList>
    </citation>
    <scope>NUCLEOTIDE SEQUENCE [LARGE SCALE GENOMIC DNA]</scope>
    <source>
        <strain evidence="2 3">5.2 s.c.1</strain>
    </source>
</reference>
<gene>
    <name evidence="2" type="ORF">NIES1031_21540</name>
</gene>
<accession>A0A1U7HDN0</accession>
<dbReference type="Pfam" id="PF00126">
    <property type="entry name" value="HTH_1"/>
    <property type="match status" value="1"/>
</dbReference>
<organism evidence="2 3">
    <name type="scientific">Chroogloeocystis siderophila 5.2 s.c.1</name>
    <dbReference type="NCBI Taxonomy" id="247279"/>
    <lineage>
        <taxon>Bacteria</taxon>
        <taxon>Bacillati</taxon>
        <taxon>Cyanobacteriota</taxon>
        <taxon>Cyanophyceae</taxon>
        <taxon>Oscillatoriophycideae</taxon>
        <taxon>Chroococcales</taxon>
        <taxon>Chroococcaceae</taxon>
        <taxon>Chroogloeocystis</taxon>
    </lineage>
</organism>
<name>A0A1U7HDN0_9CHRO</name>
<proteinExistence type="predicted"/>
<dbReference type="EMBL" id="MRCC01000025">
    <property type="protein sequence ID" value="OKH21664.1"/>
    <property type="molecule type" value="Genomic_DNA"/>
</dbReference>
<evidence type="ECO:0000313" key="2">
    <source>
        <dbReference type="EMBL" id="OKH21664.1"/>
    </source>
</evidence>
<evidence type="ECO:0000313" key="3">
    <source>
        <dbReference type="Proteomes" id="UP000185984"/>
    </source>
</evidence>
<dbReference type="InterPro" id="IPR000847">
    <property type="entry name" value="LysR_HTH_N"/>
</dbReference>
<dbReference type="Gene3D" id="1.10.10.10">
    <property type="entry name" value="Winged helix-like DNA-binding domain superfamily/Winged helix DNA-binding domain"/>
    <property type="match status" value="1"/>
</dbReference>
<evidence type="ECO:0000259" key="1">
    <source>
        <dbReference type="PROSITE" id="PS50931"/>
    </source>
</evidence>
<keyword evidence="3" id="KW-1185">Reference proteome</keyword>